<organism evidence="1 2">
    <name type="scientific">Naganishia onofrii</name>
    <dbReference type="NCBI Taxonomy" id="1851511"/>
    <lineage>
        <taxon>Eukaryota</taxon>
        <taxon>Fungi</taxon>
        <taxon>Dikarya</taxon>
        <taxon>Basidiomycota</taxon>
        <taxon>Agaricomycotina</taxon>
        <taxon>Tremellomycetes</taxon>
        <taxon>Filobasidiales</taxon>
        <taxon>Filobasidiaceae</taxon>
        <taxon>Naganishia</taxon>
    </lineage>
</organism>
<evidence type="ECO:0000313" key="2">
    <source>
        <dbReference type="Proteomes" id="UP001234202"/>
    </source>
</evidence>
<sequence length="93" mass="10412">MALGDSITAGLFAQPSNLEEQNQALAHGRNQKPFRQDGGKYSKIDHVQHSWQLLGGFEEYRGKSYAMGGDEDAITIPQDQVVLRHSSRVSRQR</sequence>
<accession>A0ACC2XQ53</accession>
<evidence type="ECO:0000313" key="1">
    <source>
        <dbReference type="EMBL" id="KAJ9125765.1"/>
    </source>
</evidence>
<name>A0ACC2XQ53_9TREE</name>
<dbReference type="Proteomes" id="UP001234202">
    <property type="component" value="Unassembled WGS sequence"/>
</dbReference>
<proteinExistence type="predicted"/>
<reference evidence="1" key="1">
    <citation type="submission" date="2023-04" db="EMBL/GenBank/DDBJ databases">
        <title>Draft Genome sequencing of Naganishia species isolated from polar environments using Oxford Nanopore Technology.</title>
        <authorList>
            <person name="Leo P."/>
            <person name="Venkateswaran K."/>
        </authorList>
    </citation>
    <scope>NUCLEOTIDE SEQUENCE</scope>
    <source>
        <strain evidence="1">DBVPG 5303</strain>
    </source>
</reference>
<dbReference type="EMBL" id="JASBWV010000007">
    <property type="protein sequence ID" value="KAJ9125765.1"/>
    <property type="molecule type" value="Genomic_DNA"/>
</dbReference>
<comment type="caution">
    <text evidence="1">The sequence shown here is derived from an EMBL/GenBank/DDBJ whole genome shotgun (WGS) entry which is preliminary data.</text>
</comment>
<keyword evidence="2" id="KW-1185">Reference proteome</keyword>
<protein>
    <submittedName>
        <fullName evidence="1">Uncharacterized protein</fullName>
    </submittedName>
</protein>
<gene>
    <name evidence="1" type="ORF">QFC24_002549</name>
</gene>